<reference evidence="1" key="1">
    <citation type="submission" date="2023-05" db="EMBL/GenBank/DDBJ databases">
        <title>Streptantibioticus silvisoli sp. nov., acidotolerant actinomycetes 1 from pine litter.</title>
        <authorList>
            <person name="Swiecimska M."/>
            <person name="Golinska P."/>
            <person name="Sangal V."/>
            <person name="Wachnowicz B."/>
            <person name="Goodfellow M."/>
        </authorList>
    </citation>
    <scope>NUCLEOTIDE SEQUENCE</scope>
    <source>
        <strain evidence="1">SL13</strain>
    </source>
</reference>
<accession>A0AA90H139</accession>
<comment type="caution">
    <text evidence="1">The sequence shown here is derived from an EMBL/GenBank/DDBJ whole genome shotgun (WGS) entry which is preliminary data.</text>
</comment>
<dbReference type="EMBL" id="JABXJJ020000004">
    <property type="protein sequence ID" value="MDI5968635.1"/>
    <property type="molecule type" value="Genomic_DNA"/>
</dbReference>
<proteinExistence type="predicted"/>
<dbReference type="AlphaFoldDB" id="A0AA90H139"/>
<gene>
    <name evidence="1" type="ORF">POF50_004620</name>
</gene>
<dbReference type="RefSeq" id="WP_271315193.1">
    <property type="nucleotide sequence ID" value="NZ_JABXJJ020000004.1"/>
</dbReference>
<evidence type="ECO:0000313" key="1">
    <source>
        <dbReference type="EMBL" id="MDI5968635.1"/>
    </source>
</evidence>
<name>A0AA90H139_9ACTN</name>
<protein>
    <submittedName>
        <fullName evidence="1">Uncharacterized protein</fullName>
    </submittedName>
</protein>
<organism evidence="1">
    <name type="scientific">Streptantibioticus silvisoli</name>
    <dbReference type="NCBI Taxonomy" id="2705255"/>
    <lineage>
        <taxon>Bacteria</taxon>
        <taxon>Bacillati</taxon>
        <taxon>Actinomycetota</taxon>
        <taxon>Actinomycetes</taxon>
        <taxon>Kitasatosporales</taxon>
        <taxon>Streptomycetaceae</taxon>
        <taxon>Streptantibioticus</taxon>
    </lineage>
</organism>
<sequence>MFKNFVAHSSALLEETGVLVRFDRVPDDAITPELAERATALAATVRDQWLEVALVGPASAEKSARVAREASNELAFYLRVAARGGSLYEIRSPASRAQKHSSELAKAIDAFVETARDALDDDGSKG</sequence>